<dbReference type="GO" id="GO:0042823">
    <property type="term" value="P:pyridoxal phosphate biosynthetic process"/>
    <property type="evidence" value="ECO:0007669"/>
    <property type="project" value="UniProtKB-UniRule"/>
</dbReference>
<evidence type="ECO:0000313" key="13">
    <source>
        <dbReference type="EMBL" id="ARU60917.1"/>
    </source>
</evidence>
<sequence>MKIGVLALQGAVAEHIKSLQQAGADEVVAVKWPQDLEGLDGLVLPGGESTTIGKLMNKYELMEPVREMAKRGVPMFGTCAGLILLSNRINGQDWAHIGALNALVDRNSFGRQVDSFEADLNVRGLEGEEPYPAVFIRAPHIMEVGDNVDVLCTYNDRIVTARQGNLLGASFHPELTDDVRLHKYFLGMVQEAKATV</sequence>
<dbReference type="Proteomes" id="UP000195437">
    <property type="component" value="Chromosome"/>
</dbReference>
<dbReference type="InterPro" id="IPR029062">
    <property type="entry name" value="Class_I_gatase-like"/>
</dbReference>
<keyword evidence="2 10" id="KW-0378">Hydrolase</keyword>
<dbReference type="GO" id="GO:0008614">
    <property type="term" value="P:pyridoxine metabolic process"/>
    <property type="evidence" value="ECO:0007669"/>
    <property type="project" value="TreeGrafter"/>
</dbReference>
<keyword evidence="5 10" id="KW-0456">Lyase</keyword>
<dbReference type="KEGG" id="tum:CBW65_07260"/>
<feature type="active site" description="Charge relay system" evidence="10 11">
    <location>
        <position position="172"/>
    </location>
</feature>
<dbReference type="SUPFAM" id="SSF52317">
    <property type="entry name" value="Class I glutamine amidotransferase-like"/>
    <property type="match status" value="1"/>
</dbReference>
<reference evidence="14" key="1">
    <citation type="submission" date="2017-05" db="EMBL/GenBank/DDBJ databases">
        <authorList>
            <person name="Sung H."/>
        </authorList>
    </citation>
    <scope>NUCLEOTIDE SEQUENCE [LARGE SCALE GENOMIC DNA]</scope>
    <source>
        <strain evidence="14">AR23208</strain>
    </source>
</reference>
<feature type="active site" description="Nucleophile" evidence="10 11">
    <location>
        <position position="79"/>
    </location>
</feature>
<dbReference type="OrthoDB" id="9810320at2"/>
<comment type="function">
    <text evidence="8 10">Catalyzes the hydrolysis of glutamine to glutamate and ammonia as part of the biosynthesis of pyridoxal 5'-phosphate. The resulting ammonia molecule is channeled to the active site of PdxS.</text>
</comment>
<dbReference type="FunFam" id="3.40.50.880:FF:000010">
    <property type="entry name" value="uncharacterized protein LOC100176842 isoform X2"/>
    <property type="match status" value="1"/>
</dbReference>
<dbReference type="EC" id="3.5.1.2" evidence="10"/>
<feature type="binding site" evidence="10 12">
    <location>
        <begin position="47"/>
        <end position="49"/>
    </location>
    <ligand>
        <name>L-glutamine</name>
        <dbReference type="ChEBI" id="CHEBI:58359"/>
    </ligand>
</feature>
<dbReference type="UniPathway" id="UPA00245"/>
<dbReference type="NCBIfam" id="TIGR03800">
    <property type="entry name" value="PLP_synth_Pdx2"/>
    <property type="match status" value="1"/>
</dbReference>
<keyword evidence="3 10" id="KW-0663">Pyridoxal phosphate</keyword>
<evidence type="ECO:0000256" key="3">
    <source>
        <dbReference type="ARBA" id="ARBA00022898"/>
    </source>
</evidence>
<dbReference type="PIRSF" id="PIRSF005639">
    <property type="entry name" value="Glut_amidoT_SNO"/>
    <property type="match status" value="1"/>
</dbReference>
<dbReference type="PROSITE" id="PS51130">
    <property type="entry name" value="PDXT_SNO_2"/>
    <property type="match status" value="1"/>
</dbReference>
<name>A0A1Y0IKB0_9BACL</name>
<evidence type="ECO:0000256" key="2">
    <source>
        <dbReference type="ARBA" id="ARBA00022801"/>
    </source>
</evidence>
<dbReference type="GO" id="GO:0005829">
    <property type="term" value="C:cytosol"/>
    <property type="evidence" value="ECO:0007669"/>
    <property type="project" value="TreeGrafter"/>
</dbReference>
<comment type="catalytic activity">
    <reaction evidence="7 10">
        <text>L-glutamine + H2O = L-glutamate + NH4(+)</text>
        <dbReference type="Rhea" id="RHEA:15889"/>
        <dbReference type="ChEBI" id="CHEBI:15377"/>
        <dbReference type="ChEBI" id="CHEBI:28938"/>
        <dbReference type="ChEBI" id="CHEBI:29985"/>
        <dbReference type="ChEBI" id="CHEBI:58359"/>
        <dbReference type="EC" id="3.5.1.2"/>
    </reaction>
</comment>
<evidence type="ECO:0000256" key="1">
    <source>
        <dbReference type="ARBA" id="ARBA00008345"/>
    </source>
</evidence>
<accession>A0A1Y0IKB0</accession>
<feature type="binding site" evidence="10 12">
    <location>
        <begin position="136"/>
        <end position="137"/>
    </location>
    <ligand>
        <name>L-glutamine</name>
        <dbReference type="ChEBI" id="CHEBI:58359"/>
    </ligand>
</feature>
<dbReference type="GO" id="GO:0036381">
    <property type="term" value="F:pyridoxal 5'-phosphate synthase (glutamine hydrolysing) activity"/>
    <property type="evidence" value="ECO:0007669"/>
    <property type="project" value="UniProtKB-UniRule"/>
</dbReference>
<dbReference type="PROSITE" id="PS01236">
    <property type="entry name" value="PDXT_SNO_1"/>
    <property type="match status" value="1"/>
</dbReference>
<evidence type="ECO:0000256" key="5">
    <source>
        <dbReference type="ARBA" id="ARBA00023239"/>
    </source>
</evidence>
<protein>
    <recommendedName>
        <fullName evidence="10">Pyridoxal 5'-phosphate synthase subunit PdxT</fullName>
        <ecNumber evidence="10">4.3.3.6</ecNumber>
    </recommendedName>
    <alternativeName>
        <fullName evidence="10">Pdx2</fullName>
    </alternativeName>
    <alternativeName>
        <fullName evidence="10">Pyridoxal 5'-phosphate synthase glutaminase subunit</fullName>
        <ecNumber evidence="10">3.5.1.2</ecNumber>
    </alternativeName>
</protein>
<evidence type="ECO:0000256" key="4">
    <source>
        <dbReference type="ARBA" id="ARBA00022962"/>
    </source>
</evidence>
<dbReference type="PROSITE" id="PS51273">
    <property type="entry name" value="GATASE_TYPE_1"/>
    <property type="match status" value="1"/>
</dbReference>
<dbReference type="HAMAP" id="MF_01615">
    <property type="entry name" value="PdxT"/>
    <property type="match status" value="1"/>
</dbReference>
<comment type="catalytic activity">
    <reaction evidence="6 10">
        <text>aldehydo-D-ribose 5-phosphate + D-glyceraldehyde 3-phosphate + L-glutamine = pyridoxal 5'-phosphate + L-glutamate + phosphate + 3 H2O + H(+)</text>
        <dbReference type="Rhea" id="RHEA:31507"/>
        <dbReference type="ChEBI" id="CHEBI:15377"/>
        <dbReference type="ChEBI" id="CHEBI:15378"/>
        <dbReference type="ChEBI" id="CHEBI:29985"/>
        <dbReference type="ChEBI" id="CHEBI:43474"/>
        <dbReference type="ChEBI" id="CHEBI:58273"/>
        <dbReference type="ChEBI" id="CHEBI:58359"/>
        <dbReference type="ChEBI" id="CHEBI:59776"/>
        <dbReference type="ChEBI" id="CHEBI:597326"/>
        <dbReference type="EC" id="4.3.3.6"/>
    </reaction>
</comment>
<feature type="binding site" evidence="10 12">
    <location>
        <position position="106"/>
    </location>
    <ligand>
        <name>L-glutamine</name>
        <dbReference type="ChEBI" id="CHEBI:58359"/>
    </ligand>
</feature>
<dbReference type="EC" id="4.3.3.6" evidence="10"/>
<keyword evidence="4 10" id="KW-0315">Glutamine amidotransferase</keyword>
<dbReference type="AlphaFoldDB" id="A0A1Y0IKB0"/>
<evidence type="ECO:0000256" key="8">
    <source>
        <dbReference type="ARBA" id="ARBA00054599"/>
    </source>
</evidence>
<dbReference type="EMBL" id="CP021434">
    <property type="protein sequence ID" value="ARU60917.1"/>
    <property type="molecule type" value="Genomic_DNA"/>
</dbReference>
<dbReference type="GO" id="GO:1903600">
    <property type="term" value="C:glutaminase complex"/>
    <property type="evidence" value="ECO:0007669"/>
    <property type="project" value="TreeGrafter"/>
</dbReference>
<dbReference type="PANTHER" id="PTHR31559:SF0">
    <property type="entry name" value="PYRIDOXAL 5'-PHOSPHATE SYNTHASE SUBUNIT SNO1-RELATED"/>
    <property type="match status" value="1"/>
</dbReference>
<comment type="subunit">
    <text evidence="9 10">In the presence of PdxS, forms a dodecamer of heterodimers. Only shows activity in the heterodimer.</text>
</comment>
<comment type="similarity">
    <text evidence="1 10">Belongs to the glutaminase PdxT/SNO family.</text>
</comment>
<evidence type="ECO:0000256" key="12">
    <source>
        <dbReference type="PIRSR" id="PIRSR005639-2"/>
    </source>
</evidence>
<evidence type="ECO:0000256" key="9">
    <source>
        <dbReference type="ARBA" id="ARBA00064749"/>
    </source>
</evidence>
<comment type="pathway">
    <text evidence="10">Cofactor biosynthesis; pyridoxal 5'-phosphate biosynthesis.</text>
</comment>
<dbReference type="GO" id="GO:0004359">
    <property type="term" value="F:glutaminase activity"/>
    <property type="evidence" value="ECO:0007669"/>
    <property type="project" value="UniProtKB-UniRule"/>
</dbReference>
<dbReference type="CDD" id="cd01749">
    <property type="entry name" value="GATase1_PB"/>
    <property type="match status" value="1"/>
</dbReference>
<dbReference type="Gene3D" id="3.40.50.880">
    <property type="match status" value="1"/>
</dbReference>
<dbReference type="Pfam" id="PF01174">
    <property type="entry name" value="SNO"/>
    <property type="match status" value="1"/>
</dbReference>
<dbReference type="GO" id="GO:0006543">
    <property type="term" value="P:L-glutamine catabolic process"/>
    <property type="evidence" value="ECO:0007669"/>
    <property type="project" value="UniProtKB-UniRule"/>
</dbReference>
<dbReference type="InterPro" id="IPR021196">
    <property type="entry name" value="PdxT/SNO_CS"/>
</dbReference>
<dbReference type="InterPro" id="IPR002161">
    <property type="entry name" value="PdxT/SNO"/>
</dbReference>
<gene>
    <name evidence="10" type="primary">pdxT</name>
    <name evidence="13" type="ORF">CBW65_07260</name>
</gene>
<proteinExistence type="inferred from homology"/>
<evidence type="ECO:0000256" key="6">
    <source>
        <dbReference type="ARBA" id="ARBA00047992"/>
    </source>
</evidence>
<organism evidence="13 14">
    <name type="scientific">Tumebacillus avium</name>
    <dbReference type="NCBI Taxonomy" id="1903704"/>
    <lineage>
        <taxon>Bacteria</taxon>
        <taxon>Bacillati</taxon>
        <taxon>Bacillota</taxon>
        <taxon>Bacilli</taxon>
        <taxon>Bacillales</taxon>
        <taxon>Alicyclobacillaceae</taxon>
        <taxon>Tumebacillus</taxon>
    </lineage>
</organism>
<evidence type="ECO:0000256" key="11">
    <source>
        <dbReference type="PIRSR" id="PIRSR005639-1"/>
    </source>
</evidence>
<dbReference type="PANTHER" id="PTHR31559">
    <property type="entry name" value="PYRIDOXAL 5'-PHOSPHATE SYNTHASE SUBUNIT SNO"/>
    <property type="match status" value="1"/>
</dbReference>
<feature type="active site" description="Charge relay system" evidence="10 11">
    <location>
        <position position="174"/>
    </location>
</feature>
<evidence type="ECO:0000313" key="14">
    <source>
        <dbReference type="Proteomes" id="UP000195437"/>
    </source>
</evidence>
<dbReference type="RefSeq" id="WP_087456306.1">
    <property type="nucleotide sequence ID" value="NZ_CP021434.1"/>
</dbReference>
<evidence type="ECO:0000256" key="7">
    <source>
        <dbReference type="ARBA" id="ARBA00049534"/>
    </source>
</evidence>
<keyword evidence="14" id="KW-1185">Reference proteome</keyword>
<evidence type="ECO:0000256" key="10">
    <source>
        <dbReference type="HAMAP-Rule" id="MF_01615"/>
    </source>
</evidence>